<comment type="caution">
    <text evidence="3">The sequence shown here is derived from an EMBL/GenBank/DDBJ whole genome shotgun (WGS) entry which is preliminary data.</text>
</comment>
<feature type="domain" description="Transcription regulator PadR N-terminal" evidence="2">
    <location>
        <begin position="38"/>
        <end position="83"/>
    </location>
</feature>
<feature type="region of interest" description="Disordered" evidence="1">
    <location>
        <begin position="92"/>
        <end position="115"/>
    </location>
</feature>
<organism evidence="3 4">
    <name type="scientific">Herbiconiux moechotypicola</name>
    <dbReference type="NCBI Taxonomy" id="637393"/>
    <lineage>
        <taxon>Bacteria</taxon>
        <taxon>Bacillati</taxon>
        <taxon>Actinomycetota</taxon>
        <taxon>Actinomycetes</taxon>
        <taxon>Micrococcales</taxon>
        <taxon>Microbacteriaceae</taxon>
        <taxon>Herbiconiux</taxon>
    </lineage>
</organism>
<dbReference type="InterPro" id="IPR036390">
    <property type="entry name" value="WH_DNA-bd_sf"/>
</dbReference>
<dbReference type="InterPro" id="IPR005149">
    <property type="entry name" value="Tscrpt_reg_PadR_N"/>
</dbReference>
<protein>
    <recommendedName>
        <fullName evidence="2">Transcription regulator PadR N-terminal domain-containing protein</fullName>
    </recommendedName>
</protein>
<evidence type="ECO:0000313" key="4">
    <source>
        <dbReference type="Proteomes" id="UP001500929"/>
    </source>
</evidence>
<evidence type="ECO:0000256" key="1">
    <source>
        <dbReference type="SAM" id="MobiDB-lite"/>
    </source>
</evidence>
<proteinExistence type="predicted"/>
<evidence type="ECO:0000313" key="3">
    <source>
        <dbReference type="EMBL" id="GAA2224520.1"/>
    </source>
</evidence>
<sequence length="115" mass="12646">MDPLSRLTPATVDVLRILLEEGGELWGLAVVKRSGRPAGSVYPILERLEGAGWVESAWEADSERNGPRRRLYRFCAEGADAAREAVDRFERVARRERPRSAPRAPLAPAHGGALS</sequence>
<dbReference type="Proteomes" id="UP001500929">
    <property type="component" value="Unassembled WGS sequence"/>
</dbReference>
<dbReference type="Gene3D" id="1.10.10.10">
    <property type="entry name" value="Winged helix-like DNA-binding domain superfamily/Winged helix DNA-binding domain"/>
    <property type="match status" value="1"/>
</dbReference>
<dbReference type="SUPFAM" id="SSF46785">
    <property type="entry name" value="Winged helix' DNA-binding domain"/>
    <property type="match status" value="1"/>
</dbReference>
<dbReference type="RefSeq" id="WP_259477570.1">
    <property type="nucleotide sequence ID" value="NZ_BAAAQY010000001.1"/>
</dbReference>
<dbReference type="Pfam" id="PF03551">
    <property type="entry name" value="PadR"/>
    <property type="match status" value="1"/>
</dbReference>
<dbReference type="EMBL" id="BAAAQY010000001">
    <property type="protein sequence ID" value="GAA2224520.1"/>
    <property type="molecule type" value="Genomic_DNA"/>
</dbReference>
<accession>A0ABP5Q2U8</accession>
<dbReference type="InterPro" id="IPR036388">
    <property type="entry name" value="WH-like_DNA-bd_sf"/>
</dbReference>
<name>A0ABP5Q2U8_9MICO</name>
<evidence type="ECO:0000259" key="2">
    <source>
        <dbReference type="Pfam" id="PF03551"/>
    </source>
</evidence>
<keyword evidence="4" id="KW-1185">Reference proteome</keyword>
<gene>
    <name evidence="3" type="ORF">GCM10009851_04970</name>
</gene>
<reference evidence="4" key="1">
    <citation type="journal article" date="2019" name="Int. J. Syst. Evol. Microbiol.">
        <title>The Global Catalogue of Microorganisms (GCM) 10K type strain sequencing project: providing services to taxonomists for standard genome sequencing and annotation.</title>
        <authorList>
            <consortium name="The Broad Institute Genomics Platform"/>
            <consortium name="The Broad Institute Genome Sequencing Center for Infectious Disease"/>
            <person name="Wu L."/>
            <person name="Ma J."/>
        </authorList>
    </citation>
    <scope>NUCLEOTIDE SEQUENCE [LARGE SCALE GENOMIC DNA]</scope>
    <source>
        <strain evidence="4">JCM 16117</strain>
    </source>
</reference>